<dbReference type="AlphaFoldDB" id="A0A6V7Y3H9"/>
<sequence length="43" mass="5036">MALKINFFKLFLFNFIFTLQAFSLATYHQRVPPQLFPSNLALS</sequence>
<evidence type="ECO:0000313" key="3">
    <source>
        <dbReference type="Proteomes" id="UP000580250"/>
    </source>
</evidence>
<keyword evidence="1" id="KW-1133">Transmembrane helix</keyword>
<organism evidence="2 3">
    <name type="scientific">Meloidogyne enterolobii</name>
    <name type="common">Root-knot nematode worm</name>
    <name type="synonym">Meloidogyne mayaguensis</name>
    <dbReference type="NCBI Taxonomy" id="390850"/>
    <lineage>
        <taxon>Eukaryota</taxon>
        <taxon>Metazoa</taxon>
        <taxon>Ecdysozoa</taxon>
        <taxon>Nematoda</taxon>
        <taxon>Chromadorea</taxon>
        <taxon>Rhabditida</taxon>
        <taxon>Tylenchina</taxon>
        <taxon>Tylenchomorpha</taxon>
        <taxon>Tylenchoidea</taxon>
        <taxon>Meloidogynidae</taxon>
        <taxon>Meloidogyninae</taxon>
        <taxon>Meloidogyne</taxon>
    </lineage>
</organism>
<accession>A0A6V7Y3H9</accession>
<keyword evidence="1" id="KW-0472">Membrane</keyword>
<comment type="caution">
    <text evidence="2">The sequence shown here is derived from an EMBL/GenBank/DDBJ whole genome shotgun (WGS) entry which is preliminary data.</text>
</comment>
<reference evidence="2 3" key="1">
    <citation type="submission" date="2020-08" db="EMBL/GenBank/DDBJ databases">
        <authorList>
            <person name="Koutsovoulos G."/>
            <person name="Danchin GJ E."/>
        </authorList>
    </citation>
    <scope>NUCLEOTIDE SEQUENCE [LARGE SCALE GENOMIC DNA]</scope>
</reference>
<keyword evidence="1" id="KW-0812">Transmembrane</keyword>
<gene>
    <name evidence="2" type="ORF">MENT_LOCUS59896</name>
</gene>
<feature type="transmembrane region" description="Helical" evidence="1">
    <location>
        <begin position="7"/>
        <end position="27"/>
    </location>
</feature>
<evidence type="ECO:0000313" key="2">
    <source>
        <dbReference type="EMBL" id="CAD2206045.1"/>
    </source>
</evidence>
<proteinExistence type="predicted"/>
<evidence type="ECO:0000256" key="1">
    <source>
        <dbReference type="SAM" id="Phobius"/>
    </source>
</evidence>
<dbReference type="Proteomes" id="UP000580250">
    <property type="component" value="Unassembled WGS sequence"/>
</dbReference>
<name>A0A6V7Y3H9_MELEN</name>
<dbReference type="EMBL" id="CAJEWN010002984">
    <property type="protein sequence ID" value="CAD2206045.1"/>
    <property type="molecule type" value="Genomic_DNA"/>
</dbReference>
<protein>
    <submittedName>
        <fullName evidence="2">Uncharacterized protein</fullName>
    </submittedName>
</protein>